<name>A0A346QVS2_9BBAC</name>
<feature type="region of interest" description="Disordered" evidence="1">
    <location>
        <begin position="180"/>
        <end position="203"/>
    </location>
</feature>
<reference evidence="2" key="1">
    <citation type="journal article" date="2018" name="PLoS ONE">
        <title>Genomic analysis of an Argentinean isolate of Spodoptera frugiperda granulovirus reveals that various baculoviruses code for Lef-7 proteins with three F-box domains.</title>
        <authorList>
            <person name="Ferrelli M.L."/>
            <person name="Pidre M.L."/>
            <person name="Ghiringhelli P.D."/>
            <person name="Torres S."/>
            <person name="Fabre M.L."/>
            <person name="Masson T."/>
            <person name="Cedola M.T."/>
            <person name="Sciocco-Cap A."/>
            <person name="Romanowski V."/>
        </authorList>
    </citation>
    <scope>NUCLEOTIDE SEQUENCE</scope>
    <source>
        <strain evidence="2">ARG</strain>
    </source>
</reference>
<feature type="compositionally biased region" description="Pro residues" evidence="1">
    <location>
        <begin position="99"/>
        <end position="139"/>
    </location>
</feature>
<feature type="region of interest" description="Disordered" evidence="1">
    <location>
        <begin position="96"/>
        <end position="144"/>
    </location>
</feature>
<dbReference type="EMBL" id="MH170055">
    <property type="protein sequence ID" value="AXS01022.1"/>
    <property type="molecule type" value="Genomic_DNA"/>
</dbReference>
<protein>
    <submittedName>
        <fullName evidence="2">ORF1629</fullName>
    </submittedName>
</protein>
<organism evidence="2">
    <name type="scientific">Spodoptera frugiperda granulovirus</name>
    <dbReference type="NCBI Taxonomy" id="307454"/>
    <lineage>
        <taxon>Viruses</taxon>
        <taxon>Viruses incertae sedis</taxon>
        <taxon>Naldaviricetes</taxon>
        <taxon>Lefavirales</taxon>
        <taxon>Baculoviridae</taxon>
        <taxon>Betabaculovirus</taxon>
        <taxon>Betabaculovirus spofrugiperdae</taxon>
    </lineage>
</organism>
<evidence type="ECO:0000313" key="2">
    <source>
        <dbReference type="EMBL" id="AXS01022.1"/>
    </source>
</evidence>
<dbReference type="PRINTS" id="PR01217">
    <property type="entry name" value="PRICHEXTENSN"/>
</dbReference>
<sequence length="203" mass="22393">MDLLEFIRNTGFRADGRHAIMRMRRNHGLKKQLETNVQHVQLTVDECEEFLYTLVQMIEGHNVTAAFIPPPSPMPRSRRTSLMSIDQQIYEEDDKVVFIPPPPPPAPLTPPPAPPPPPPPPPLVPEPTPTPPTPPPPKLTPADYLDDIKKGVSLKPVSRTAVLPAPPPPPQNFITAALRNKLNERREATAASSDDPTSEWSSG</sequence>
<feature type="compositionally biased region" description="Polar residues" evidence="1">
    <location>
        <begin position="190"/>
        <end position="203"/>
    </location>
</feature>
<evidence type="ECO:0000256" key="1">
    <source>
        <dbReference type="SAM" id="MobiDB-lite"/>
    </source>
</evidence>
<accession>A0A346QVS2</accession>
<proteinExistence type="predicted"/>